<gene>
    <name evidence="2" type="ORF">DT23_16175</name>
</gene>
<protein>
    <recommendedName>
        <fullName evidence="1">Transposase DDE domain-containing protein</fullName>
    </recommendedName>
</protein>
<dbReference type="eggNOG" id="COG0309">
    <property type="taxonomic scope" value="Bacteria"/>
</dbReference>
<evidence type="ECO:0000259" key="1">
    <source>
        <dbReference type="Pfam" id="PF13586"/>
    </source>
</evidence>
<feature type="domain" description="Transposase DDE" evidence="1">
    <location>
        <begin position="29"/>
        <end position="107"/>
    </location>
</feature>
<proteinExistence type="predicted"/>
<comment type="caution">
    <text evidence="2">The sequence shown here is derived from an EMBL/GenBank/DDBJ whole genome shotgun (WGS) entry which is preliminary data.</text>
</comment>
<sequence length="110" mass="12856">MAAGQVSDYIGARALRSSLPNVDWLLGHRGYDADWFRNALQDKGIRACIPSRKQRKTPVKYDKRRYKRRNRIAIMFGRLKDWRRVATRHVRCPKVFLSAIALAAIVIYRL</sequence>
<evidence type="ECO:0000313" key="2">
    <source>
        <dbReference type="EMBL" id="KEO58592.1"/>
    </source>
</evidence>
<reference evidence="2 3" key="1">
    <citation type="journal article" date="2015" name="Antonie Van Leeuwenhoek">
        <title>Thioclava indica sp. nov., isolated from surface seawater of the Indian Ocean.</title>
        <authorList>
            <person name="Liu Y."/>
            <person name="Lai Q."/>
            <person name="Du J."/>
            <person name="Xu H."/>
            <person name="Jiang L."/>
            <person name="Shao Z."/>
        </authorList>
    </citation>
    <scope>NUCLEOTIDE SEQUENCE [LARGE SCALE GENOMIC DNA]</scope>
    <source>
        <strain evidence="2 3">DT23-4</strain>
    </source>
</reference>
<organism evidence="2 3">
    <name type="scientific">Thioclava indica</name>
    <dbReference type="NCBI Taxonomy" id="1353528"/>
    <lineage>
        <taxon>Bacteria</taxon>
        <taxon>Pseudomonadati</taxon>
        <taxon>Pseudomonadota</taxon>
        <taxon>Alphaproteobacteria</taxon>
        <taxon>Rhodobacterales</taxon>
        <taxon>Paracoccaceae</taxon>
        <taxon>Thioclava</taxon>
    </lineage>
</organism>
<dbReference type="Pfam" id="PF13586">
    <property type="entry name" value="DDE_Tnp_1_2"/>
    <property type="match status" value="1"/>
</dbReference>
<evidence type="ECO:0000313" key="3">
    <source>
        <dbReference type="Proteomes" id="UP000027471"/>
    </source>
</evidence>
<keyword evidence="3" id="KW-1185">Reference proteome</keyword>
<dbReference type="InterPro" id="IPR025668">
    <property type="entry name" value="Tnp_DDE_dom"/>
</dbReference>
<name>A0A074KAM3_9RHOB</name>
<dbReference type="STRING" id="1353528.DT23_16175"/>
<dbReference type="EMBL" id="AUNB01000033">
    <property type="protein sequence ID" value="KEO58592.1"/>
    <property type="molecule type" value="Genomic_DNA"/>
</dbReference>
<dbReference type="AlphaFoldDB" id="A0A074KAM3"/>
<dbReference type="Proteomes" id="UP000027471">
    <property type="component" value="Unassembled WGS sequence"/>
</dbReference>
<accession>A0A074KAM3</accession>